<dbReference type="Pfam" id="PF01740">
    <property type="entry name" value="STAS"/>
    <property type="match status" value="1"/>
</dbReference>
<dbReference type="RefSeq" id="WP_378269679.1">
    <property type="nucleotide sequence ID" value="NZ_JBHUKR010000021.1"/>
</dbReference>
<name>A0ABW5G2M5_9PSEU</name>
<dbReference type="EMBL" id="JBHUKR010000021">
    <property type="protein sequence ID" value="MFD2421220.1"/>
    <property type="molecule type" value="Genomic_DNA"/>
</dbReference>
<dbReference type="InterPro" id="IPR036513">
    <property type="entry name" value="STAS_dom_sf"/>
</dbReference>
<accession>A0ABW5G2M5</accession>
<dbReference type="PANTHER" id="PTHR33495:SF13">
    <property type="entry name" value="ANTI-SIGMA-F FACTOR ANTAGONIST RSFB"/>
    <property type="match status" value="1"/>
</dbReference>
<organism evidence="5 6">
    <name type="scientific">Amycolatopsis pigmentata</name>
    <dbReference type="NCBI Taxonomy" id="450801"/>
    <lineage>
        <taxon>Bacteria</taxon>
        <taxon>Bacillati</taxon>
        <taxon>Actinomycetota</taxon>
        <taxon>Actinomycetes</taxon>
        <taxon>Pseudonocardiales</taxon>
        <taxon>Pseudonocardiaceae</taxon>
        <taxon>Amycolatopsis</taxon>
    </lineage>
</organism>
<protein>
    <recommendedName>
        <fullName evidence="2">Anti-sigma factor antagonist</fullName>
    </recommendedName>
</protein>
<evidence type="ECO:0000313" key="6">
    <source>
        <dbReference type="Proteomes" id="UP001597417"/>
    </source>
</evidence>
<dbReference type="Proteomes" id="UP001597417">
    <property type="component" value="Unassembled WGS sequence"/>
</dbReference>
<dbReference type="PROSITE" id="PS50801">
    <property type="entry name" value="STAS"/>
    <property type="match status" value="1"/>
</dbReference>
<comment type="similarity">
    <text evidence="1 2">Belongs to the anti-sigma-factor antagonist family.</text>
</comment>
<dbReference type="SUPFAM" id="SSF52091">
    <property type="entry name" value="SpoIIaa-like"/>
    <property type="match status" value="1"/>
</dbReference>
<dbReference type="InterPro" id="IPR003658">
    <property type="entry name" value="Anti-sigma_ant"/>
</dbReference>
<gene>
    <name evidence="5" type="ORF">ACFSXZ_33315</name>
</gene>
<dbReference type="InterPro" id="IPR002645">
    <property type="entry name" value="STAS_dom"/>
</dbReference>
<evidence type="ECO:0000256" key="1">
    <source>
        <dbReference type="ARBA" id="ARBA00009013"/>
    </source>
</evidence>
<evidence type="ECO:0000259" key="4">
    <source>
        <dbReference type="PROSITE" id="PS50801"/>
    </source>
</evidence>
<evidence type="ECO:0000256" key="3">
    <source>
        <dbReference type="SAM" id="MobiDB-lite"/>
    </source>
</evidence>
<dbReference type="NCBIfam" id="TIGR00377">
    <property type="entry name" value="ant_ant_sig"/>
    <property type="match status" value="1"/>
</dbReference>
<keyword evidence="6" id="KW-1185">Reference proteome</keyword>
<sequence length="139" mass="15389">MIPAGDELTPDGSERAQYRPEREQLMSARSTDHEGFVVVTVDGEIDGLTAPRLRALLAEAFDRLDGRTLVVDLSEVEFLGSAGLRTLRDCALEAVNHRGFQPLRIVVDEQRPVIRPIEIVGLDQVLALYHTVEDAVTLQ</sequence>
<dbReference type="PANTHER" id="PTHR33495">
    <property type="entry name" value="ANTI-SIGMA FACTOR ANTAGONIST TM_1081-RELATED-RELATED"/>
    <property type="match status" value="1"/>
</dbReference>
<comment type="caution">
    <text evidence="5">The sequence shown here is derived from an EMBL/GenBank/DDBJ whole genome shotgun (WGS) entry which is preliminary data.</text>
</comment>
<dbReference type="Gene3D" id="3.30.750.24">
    <property type="entry name" value="STAS domain"/>
    <property type="match status" value="1"/>
</dbReference>
<evidence type="ECO:0000313" key="5">
    <source>
        <dbReference type="EMBL" id="MFD2421220.1"/>
    </source>
</evidence>
<feature type="compositionally biased region" description="Basic and acidic residues" evidence="3">
    <location>
        <begin position="12"/>
        <end position="22"/>
    </location>
</feature>
<evidence type="ECO:0000256" key="2">
    <source>
        <dbReference type="RuleBase" id="RU003749"/>
    </source>
</evidence>
<feature type="region of interest" description="Disordered" evidence="3">
    <location>
        <begin position="1"/>
        <end position="22"/>
    </location>
</feature>
<reference evidence="6" key="1">
    <citation type="journal article" date="2019" name="Int. J. Syst. Evol. Microbiol.">
        <title>The Global Catalogue of Microorganisms (GCM) 10K type strain sequencing project: providing services to taxonomists for standard genome sequencing and annotation.</title>
        <authorList>
            <consortium name="The Broad Institute Genomics Platform"/>
            <consortium name="The Broad Institute Genome Sequencing Center for Infectious Disease"/>
            <person name="Wu L."/>
            <person name="Ma J."/>
        </authorList>
    </citation>
    <scope>NUCLEOTIDE SEQUENCE [LARGE SCALE GENOMIC DNA]</scope>
    <source>
        <strain evidence="6">CGMCC 4.7645</strain>
    </source>
</reference>
<feature type="domain" description="STAS" evidence="4">
    <location>
        <begin position="26"/>
        <end position="139"/>
    </location>
</feature>
<proteinExistence type="inferred from homology"/>
<dbReference type="CDD" id="cd07043">
    <property type="entry name" value="STAS_anti-anti-sigma_factors"/>
    <property type="match status" value="1"/>
</dbReference>